<dbReference type="InterPro" id="IPR015943">
    <property type="entry name" value="WD40/YVTN_repeat-like_dom_sf"/>
</dbReference>
<dbReference type="GO" id="GO:0005829">
    <property type="term" value="C:cytosol"/>
    <property type="evidence" value="ECO:0007669"/>
    <property type="project" value="TreeGrafter"/>
</dbReference>
<dbReference type="InterPro" id="IPR011045">
    <property type="entry name" value="N2O_reductase_N"/>
</dbReference>
<accession>A0A498CLB5</accession>
<evidence type="ECO:0000313" key="3">
    <source>
        <dbReference type="Proteomes" id="UP000276301"/>
    </source>
</evidence>
<proteinExistence type="inferred from homology"/>
<comment type="similarity">
    <text evidence="1">Belongs to the cycloisomerase 2 family.</text>
</comment>
<dbReference type="GO" id="GO:0017057">
    <property type="term" value="F:6-phosphogluconolactonase activity"/>
    <property type="evidence" value="ECO:0007669"/>
    <property type="project" value="TreeGrafter"/>
</dbReference>
<name>A0A498CLB5_9FIRM</name>
<sequence>MLVTNGKETGMAILTGYLGTYDSPRSRGVFRFSFDGETGALTAPELLLEAPDAKYLALRDGLLAAPVRRGSRAGLCLADLRASGGPCVVEYLCEMTPGCYTAFDGDRVYSANFHEGTVTVYRLEADAPLFEKRIEIAPGAGCHQVLARGRFLLVPCMNLDEIRLFARESLAPVGSVPFPKGSGPRHGVFDRARERLFVAAQGDNTLYSFAAGPEGFVPAGAEPLLPPDAREGSEAAAVRLSNDERFLYVSVRGENVIAVLEARGTRTRVIQRAPCGGDHPRDILLSPDGRFLLAANRNAGGLVCFAVDRETGLIGKECARVDACEGVAVVLDAPNEDAQAAPGAAGKDG</sequence>
<dbReference type="AlphaFoldDB" id="A0A498CLB5"/>
<dbReference type="Gene3D" id="2.130.10.10">
    <property type="entry name" value="YVTN repeat-like/Quinoprotein amine dehydrogenase"/>
    <property type="match status" value="1"/>
</dbReference>
<organism evidence="2 3">
    <name type="scientific">Anaerotruncus massiliensis</name>
    <name type="common">ex Liu et al. 2021</name>
    <dbReference type="NCBI Taxonomy" id="2321404"/>
    <lineage>
        <taxon>Bacteria</taxon>
        <taxon>Bacillati</taxon>
        <taxon>Bacillota</taxon>
        <taxon>Clostridia</taxon>
        <taxon>Eubacteriales</taxon>
        <taxon>Oscillospiraceae</taxon>
        <taxon>Anaerotruncus</taxon>
    </lineage>
</organism>
<reference evidence="2 3" key="1">
    <citation type="submission" date="2018-10" db="EMBL/GenBank/DDBJ databases">
        <title>Anaerotruncus faecis sp. nov., isolated from human feces.</title>
        <authorList>
            <person name="Wang Y.-J."/>
        </authorList>
    </citation>
    <scope>NUCLEOTIDE SEQUENCE [LARGE SCALE GENOMIC DNA]</scope>
    <source>
        <strain evidence="2 3">22A2-44</strain>
    </source>
</reference>
<evidence type="ECO:0000256" key="1">
    <source>
        <dbReference type="ARBA" id="ARBA00005564"/>
    </source>
</evidence>
<dbReference type="Proteomes" id="UP000276301">
    <property type="component" value="Unassembled WGS sequence"/>
</dbReference>
<evidence type="ECO:0000313" key="2">
    <source>
        <dbReference type="EMBL" id="RLL07943.1"/>
    </source>
</evidence>
<protein>
    <submittedName>
        <fullName evidence="2">Lactonase family protein</fullName>
    </submittedName>
</protein>
<dbReference type="InterPro" id="IPR050282">
    <property type="entry name" value="Cycloisomerase_2"/>
</dbReference>
<keyword evidence="3" id="KW-1185">Reference proteome</keyword>
<dbReference type="InterPro" id="IPR019405">
    <property type="entry name" value="Lactonase_7-beta_prop"/>
</dbReference>
<dbReference type="EMBL" id="RCHT01000041">
    <property type="protein sequence ID" value="RLL07943.1"/>
    <property type="molecule type" value="Genomic_DNA"/>
</dbReference>
<dbReference type="PANTHER" id="PTHR30344:SF1">
    <property type="entry name" value="6-PHOSPHOGLUCONOLACTONASE"/>
    <property type="match status" value="1"/>
</dbReference>
<dbReference type="PANTHER" id="PTHR30344">
    <property type="entry name" value="6-PHOSPHOGLUCONOLACTONASE-RELATED"/>
    <property type="match status" value="1"/>
</dbReference>
<dbReference type="Pfam" id="PF10282">
    <property type="entry name" value="Lactonase"/>
    <property type="match status" value="1"/>
</dbReference>
<gene>
    <name evidence="2" type="ORF">D4A47_12845</name>
</gene>
<dbReference type="SUPFAM" id="SSF50974">
    <property type="entry name" value="Nitrous oxide reductase, N-terminal domain"/>
    <property type="match status" value="1"/>
</dbReference>
<comment type="caution">
    <text evidence="2">The sequence shown here is derived from an EMBL/GenBank/DDBJ whole genome shotgun (WGS) entry which is preliminary data.</text>
</comment>